<dbReference type="EMBL" id="CP003229">
    <property type="protein sequence ID" value="AEW99504.1"/>
    <property type="molecule type" value="Genomic_DNA"/>
</dbReference>
<dbReference type="PATRIC" id="fig|1003195.29.peg.7109"/>
<reference evidence="4" key="1">
    <citation type="submission" date="2011-12" db="EMBL/GenBank/DDBJ databases">
        <title>Complete genome sequence of Streptomyces cattleya strain DSM 46488.</title>
        <authorList>
            <person name="Ou H.-Y."/>
            <person name="Li P."/>
            <person name="Zhao C."/>
            <person name="O'Hagan D."/>
            <person name="Deng Z."/>
        </authorList>
    </citation>
    <scope>NUCLEOTIDE SEQUENCE [LARGE SCALE GENOMIC DNA]</scope>
    <source>
        <strain evidence="4">ATCC 35852 / DSM 46488 / JCM 4925 / NBRC 14057 / NRRL 8057</strain>
        <plasmid evidence="4">Plasmid pSCATT</plasmid>
    </source>
</reference>
<protein>
    <recommendedName>
        <fullName evidence="5">DUF3817 domain-containing protein</fullName>
    </recommendedName>
</protein>
<evidence type="ECO:0000313" key="3">
    <source>
        <dbReference type="EMBL" id="AEW99504.1"/>
    </source>
</evidence>
<accession>G8XFP3</accession>
<keyword evidence="2" id="KW-1133">Transmembrane helix</keyword>
<keyword evidence="4" id="KW-1185">Reference proteome</keyword>
<dbReference type="AlphaFoldDB" id="G8XFP3"/>
<evidence type="ECO:0000256" key="1">
    <source>
        <dbReference type="SAM" id="MobiDB-lite"/>
    </source>
</evidence>
<feature type="transmembrane region" description="Helical" evidence="2">
    <location>
        <begin position="70"/>
        <end position="90"/>
    </location>
</feature>
<gene>
    <name evidence="3" type="ordered locus">SCATT_p13110</name>
</gene>
<keyword evidence="2" id="KW-0812">Transmembrane</keyword>
<evidence type="ECO:0008006" key="5">
    <source>
        <dbReference type="Google" id="ProtNLM"/>
    </source>
</evidence>
<dbReference type="RefSeq" id="WP_014627034.1">
    <property type="nucleotide sequence ID" value="NC_016113.1"/>
</dbReference>
<feature type="region of interest" description="Disordered" evidence="1">
    <location>
        <begin position="1"/>
        <end position="40"/>
    </location>
</feature>
<keyword evidence="3" id="KW-0614">Plasmid</keyword>
<dbReference type="KEGG" id="scy:SCATT_p13110"/>
<keyword evidence="2" id="KW-0472">Membrane</keyword>
<dbReference type="Proteomes" id="UP000007842">
    <property type="component" value="Plasmid pSCATT"/>
</dbReference>
<proteinExistence type="predicted"/>
<sequence>MCRQEIAGRNVHHAGVPRTPASHGRSRPITAVTPSTPRSPRGALRVSAAVELITLAVLLTNMATLDARPVAALTGPVHGFAWLFGVIVTWRDARRTTGTVVRAAIPGIGGMLALRALGRADARAGAPAAR</sequence>
<name>G8XFP3_STREN</name>
<evidence type="ECO:0000313" key="4">
    <source>
        <dbReference type="Proteomes" id="UP000007842"/>
    </source>
</evidence>
<organism evidence="3 4">
    <name type="scientific">Streptantibioticus cattleyicolor (strain ATCC 35852 / DSM 46488 / JCM 4925 / NBRC 14057 / NRRL 8057)</name>
    <name type="common">Streptomyces cattleya</name>
    <dbReference type="NCBI Taxonomy" id="1003195"/>
    <lineage>
        <taxon>Bacteria</taxon>
        <taxon>Bacillati</taxon>
        <taxon>Actinomycetota</taxon>
        <taxon>Actinomycetes</taxon>
        <taxon>Kitasatosporales</taxon>
        <taxon>Streptomycetaceae</taxon>
        <taxon>Streptantibioticus</taxon>
    </lineage>
</organism>
<evidence type="ECO:0000256" key="2">
    <source>
        <dbReference type="SAM" id="Phobius"/>
    </source>
</evidence>
<feature type="transmembrane region" description="Helical" evidence="2">
    <location>
        <begin position="43"/>
        <end position="64"/>
    </location>
</feature>
<dbReference type="HOGENOM" id="CLU_1936899_0_0_11"/>
<geneLocation type="plasmid" evidence="3 4">
    <name>pSCATT</name>
</geneLocation>